<protein>
    <recommendedName>
        <fullName evidence="3">Lipocalin-like domain-containing protein</fullName>
    </recommendedName>
</protein>
<name>A0ABW0IHX1_9BACT</name>
<evidence type="ECO:0000313" key="1">
    <source>
        <dbReference type="EMBL" id="MFC5412459.1"/>
    </source>
</evidence>
<proteinExistence type="predicted"/>
<evidence type="ECO:0000313" key="2">
    <source>
        <dbReference type="Proteomes" id="UP001596106"/>
    </source>
</evidence>
<dbReference type="RefSeq" id="WP_379849991.1">
    <property type="nucleotide sequence ID" value="NZ_JBHSMA010000013.1"/>
</dbReference>
<accession>A0ABW0IHX1</accession>
<dbReference type="Proteomes" id="UP001596106">
    <property type="component" value="Unassembled WGS sequence"/>
</dbReference>
<reference evidence="2" key="1">
    <citation type="journal article" date="2019" name="Int. J. Syst. Evol. Microbiol.">
        <title>The Global Catalogue of Microorganisms (GCM) 10K type strain sequencing project: providing services to taxonomists for standard genome sequencing and annotation.</title>
        <authorList>
            <consortium name="The Broad Institute Genomics Platform"/>
            <consortium name="The Broad Institute Genome Sequencing Center for Infectious Disease"/>
            <person name="Wu L."/>
            <person name="Ma J."/>
        </authorList>
    </citation>
    <scope>NUCLEOTIDE SEQUENCE [LARGE SCALE GENOMIC DNA]</scope>
    <source>
        <strain evidence="2">CCUG 55250</strain>
    </source>
</reference>
<evidence type="ECO:0008006" key="3">
    <source>
        <dbReference type="Google" id="ProtNLM"/>
    </source>
</evidence>
<gene>
    <name evidence="1" type="ORF">ACFPMF_24255</name>
</gene>
<organism evidence="1 2">
    <name type="scientific">Larkinella bovis</name>
    <dbReference type="NCBI Taxonomy" id="683041"/>
    <lineage>
        <taxon>Bacteria</taxon>
        <taxon>Pseudomonadati</taxon>
        <taxon>Bacteroidota</taxon>
        <taxon>Cytophagia</taxon>
        <taxon>Cytophagales</taxon>
        <taxon>Spirosomataceae</taxon>
        <taxon>Larkinella</taxon>
    </lineage>
</organism>
<keyword evidence="2" id="KW-1185">Reference proteome</keyword>
<dbReference type="EMBL" id="JBHSMA010000013">
    <property type="protein sequence ID" value="MFC5412459.1"/>
    <property type="molecule type" value="Genomic_DNA"/>
</dbReference>
<sequence length="122" mass="13285">MEDHRPLTTAEEFLVNCQSGWKPVGVFYQGSRVGDAAPACYQMIFQRDGHLIYDRSHCAGPDTSPLAGGSWSINANSLDLSVRPGNIYGPPTGGHIEELTATSLKFSFRGDPDKITEVWACP</sequence>
<comment type="caution">
    <text evidence="1">The sequence shown here is derived from an EMBL/GenBank/DDBJ whole genome shotgun (WGS) entry which is preliminary data.</text>
</comment>